<evidence type="ECO:0000313" key="2">
    <source>
        <dbReference type="EMBL" id="MFC7411433.1"/>
    </source>
</evidence>
<dbReference type="PANTHER" id="PTHR30437">
    <property type="entry name" value="TRANSCRIPTION ELONGATION FACTOR GREA"/>
    <property type="match status" value="1"/>
</dbReference>
<keyword evidence="3" id="KW-1185">Reference proteome</keyword>
<reference evidence="3" key="1">
    <citation type="journal article" date="2019" name="Int. J. Syst. Evol. Microbiol.">
        <title>The Global Catalogue of Microorganisms (GCM) 10K type strain sequencing project: providing services to taxonomists for standard genome sequencing and annotation.</title>
        <authorList>
            <consortium name="The Broad Institute Genomics Platform"/>
            <consortium name="The Broad Institute Genome Sequencing Center for Infectious Disease"/>
            <person name="Wu L."/>
            <person name="Ma J."/>
        </authorList>
    </citation>
    <scope>NUCLEOTIDE SEQUENCE [LARGE SCALE GENOMIC DNA]</scope>
    <source>
        <strain evidence="3">CGMCC 1.12371</strain>
    </source>
</reference>
<dbReference type="RefSeq" id="WP_382199684.1">
    <property type="nucleotide sequence ID" value="NZ_JBHTCA010000032.1"/>
</dbReference>
<accession>A0ABW2QS97</accession>
<proteinExistence type="predicted"/>
<protein>
    <submittedName>
        <fullName evidence="2">GreA/GreB family elongation factor</fullName>
    </submittedName>
</protein>
<name>A0ABW2QS97_9BURK</name>
<dbReference type="InterPro" id="IPR023459">
    <property type="entry name" value="Tscrpt_elong_fac_GreA/B_fam"/>
</dbReference>
<dbReference type="EMBL" id="JBHTCA010000032">
    <property type="protein sequence ID" value="MFC7411433.1"/>
    <property type="molecule type" value="Genomic_DNA"/>
</dbReference>
<dbReference type="InterPro" id="IPR036953">
    <property type="entry name" value="GreA/GreB_C_sf"/>
</dbReference>
<evidence type="ECO:0000259" key="1">
    <source>
        <dbReference type="Pfam" id="PF01272"/>
    </source>
</evidence>
<keyword evidence="2" id="KW-0251">Elongation factor</keyword>
<comment type="caution">
    <text evidence="2">The sequence shown here is derived from an EMBL/GenBank/DDBJ whole genome shotgun (WGS) entry which is preliminary data.</text>
</comment>
<dbReference type="Proteomes" id="UP001596501">
    <property type="component" value="Unassembled WGS sequence"/>
</dbReference>
<keyword evidence="2" id="KW-0648">Protein biosynthesis</keyword>
<dbReference type="InterPro" id="IPR001437">
    <property type="entry name" value="Tscrpt_elong_fac_GreA/B_C"/>
</dbReference>
<dbReference type="Pfam" id="PF01272">
    <property type="entry name" value="GreA_GreB"/>
    <property type="match status" value="1"/>
</dbReference>
<gene>
    <name evidence="2" type="ORF">ACFQPB_21465</name>
</gene>
<dbReference type="GO" id="GO:0003746">
    <property type="term" value="F:translation elongation factor activity"/>
    <property type="evidence" value="ECO:0007669"/>
    <property type="project" value="UniProtKB-KW"/>
</dbReference>
<sequence>MSNIAPGELWLTKLDHGRLFKLNGGHPPDALTDLLDSADLIESAHVRADVVTLYSQVLVTQDDGEQHKLTLCYPDDAEPHAGFISVLSPVGLALLGRRVGAQVSWTMPSGKQRLLTIDAMLFQPEASGDHTT</sequence>
<dbReference type="Gene3D" id="3.10.50.30">
    <property type="entry name" value="Transcription elongation factor, GreA/GreB, C-terminal domain"/>
    <property type="match status" value="1"/>
</dbReference>
<dbReference type="PANTHER" id="PTHR30437:SF5">
    <property type="entry name" value="REGULATOR OF NUCLEOSIDE DIPHOSPHATE KINASE"/>
    <property type="match status" value="1"/>
</dbReference>
<feature type="domain" description="Transcription elongation factor GreA/GreB C-terminal" evidence="1">
    <location>
        <begin position="48"/>
        <end position="113"/>
    </location>
</feature>
<organism evidence="2 3">
    <name type="scientific">Hydrogenophaga atypica</name>
    <dbReference type="NCBI Taxonomy" id="249409"/>
    <lineage>
        <taxon>Bacteria</taxon>
        <taxon>Pseudomonadati</taxon>
        <taxon>Pseudomonadota</taxon>
        <taxon>Betaproteobacteria</taxon>
        <taxon>Burkholderiales</taxon>
        <taxon>Comamonadaceae</taxon>
        <taxon>Hydrogenophaga</taxon>
    </lineage>
</organism>
<evidence type="ECO:0000313" key="3">
    <source>
        <dbReference type="Proteomes" id="UP001596501"/>
    </source>
</evidence>
<dbReference type="SUPFAM" id="SSF54534">
    <property type="entry name" value="FKBP-like"/>
    <property type="match status" value="1"/>
</dbReference>